<dbReference type="Gene3D" id="3.50.50.60">
    <property type="entry name" value="FAD/NAD(P)-binding domain"/>
    <property type="match status" value="1"/>
</dbReference>
<dbReference type="PANTHER" id="PTHR13789">
    <property type="entry name" value="MONOOXYGENASE"/>
    <property type="match status" value="1"/>
</dbReference>
<evidence type="ECO:0000256" key="3">
    <source>
        <dbReference type="ARBA" id="ARBA00022827"/>
    </source>
</evidence>
<keyword evidence="5" id="KW-0503">Monooxygenase</keyword>
<dbReference type="InterPro" id="IPR050493">
    <property type="entry name" value="FAD-dep_Monooxygenase_BioMet"/>
</dbReference>
<dbReference type="RefSeq" id="WP_345612598.1">
    <property type="nucleotide sequence ID" value="NZ_BAABJO010000048.1"/>
</dbReference>
<reference evidence="8" key="1">
    <citation type="journal article" date="2019" name="Int. J. Syst. Evol. Microbiol.">
        <title>The Global Catalogue of Microorganisms (GCM) 10K type strain sequencing project: providing services to taxonomists for standard genome sequencing and annotation.</title>
        <authorList>
            <consortium name="The Broad Institute Genomics Platform"/>
            <consortium name="The Broad Institute Genome Sequencing Center for Infectious Disease"/>
            <person name="Wu L."/>
            <person name="Ma J."/>
        </authorList>
    </citation>
    <scope>NUCLEOTIDE SEQUENCE [LARGE SCALE GENOMIC DNA]</scope>
    <source>
        <strain evidence="8">JCM 18302</strain>
    </source>
</reference>
<protein>
    <submittedName>
        <fullName evidence="7">3-hydroxybenzoate 6-hydroxylase</fullName>
    </submittedName>
</protein>
<dbReference type="PRINTS" id="PR00420">
    <property type="entry name" value="RNGMNOXGNASE"/>
</dbReference>
<keyword evidence="2" id="KW-0285">Flavoprotein</keyword>
<dbReference type="SUPFAM" id="SSF51905">
    <property type="entry name" value="FAD/NAD(P)-binding domain"/>
    <property type="match status" value="1"/>
</dbReference>
<dbReference type="PANTHER" id="PTHR13789:SF318">
    <property type="entry name" value="GERANYLGERANYL DIPHOSPHATE REDUCTASE"/>
    <property type="match status" value="1"/>
</dbReference>
<evidence type="ECO:0000256" key="5">
    <source>
        <dbReference type="ARBA" id="ARBA00023033"/>
    </source>
</evidence>
<name>A0ABP9P425_9PSEU</name>
<dbReference type="Pfam" id="PF01494">
    <property type="entry name" value="FAD_binding_3"/>
    <property type="match status" value="1"/>
</dbReference>
<organism evidence="7 8">
    <name type="scientific">Pseudonocardia adelaidensis</name>
    <dbReference type="NCBI Taxonomy" id="648754"/>
    <lineage>
        <taxon>Bacteria</taxon>
        <taxon>Bacillati</taxon>
        <taxon>Actinomycetota</taxon>
        <taxon>Actinomycetes</taxon>
        <taxon>Pseudonocardiales</taxon>
        <taxon>Pseudonocardiaceae</taxon>
        <taxon>Pseudonocardia</taxon>
    </lineage>
</organism>
<evidence type="ECO:0000256" key="1">
    <source>
        <dbReference type="ARBA" id="ARBA00001974"/>
    </source>
</evidence>
<evidence type="ECO:0000256" key="2">
    <source>
        <dbReference type="ARBA" id="ARBA00022630"/>
    </source>
</evidence>
<keyword evidence="4" id="KW-0560">Oxidoreductase</keyword>
<dbReference type="SUPFAM" id="SSF54373">
    <property type="entry name" value="FAD-linked reductases, C-terminal domain"/>
    <property type="match status" value="1"/>
</dbReference>
<dbReference type="InterPro" id="IPR002938">
    <property type="entry name" value="FAD-bd"/>
</dbReference>
<dbReference type="EMBL" id="BAABJO010000048">
    <property type="protein sequence ID" value="GAA5140496.1"/>
    <property type="molecule type" value="Genomic_DNA"/>
</dbReference>
<evidence type="ECO:0000313" key="8">
    <source>
        <dbReference type="Proteomes" id="UP001500804"/>
    </source>
</evidence>
<comment type="cofactor">
    <cofactor evidence="1">
        <name>FAD</name>
        <dbReference type="ChEBI" id="CHEBI:57692"/>
    </cofactor>
</comment>
<accession>A0ABP9P425</accession>
<evidence type="ECO:0000256" key="4">
    <source>
        <dbReference type="ARBA" id="ARBA00023002"/>
    </source>
</evidence>
<gene>
    <name evidence="7" type="ORF">GCM10023320_78210</name>
</gene>
<sequence length="396" mass="43082">MSADVDAVVVGGGIGGLGSALALARAGYSVRVLEQEPEFGEVGAGLQIAPNATRLLRWADLVDEVVDLGVTPRRLVLRDALDGSELTHLDVAETARRYGAPYVVTHRSDLLSALLRGCREAGVDLVTDAAAHDVELAPDCAVAVGAGAAGEQRRRDAGRVVIAADGLGSRLRARVSDDEPVSSGYVAYRGALPLADLPDTSGLALDDVVVYIEPGCHFVQYPLRRCEMFNQVAVFRSPKALAGEAEWGTPDELDAAFARACGRIQEALPNLWRNRWWRMYDREPVDTWVDGRLVLTGDAAHPMLQYLAQGACQALEDAAQLAEQATKARTDGGTDWDRALAAYAEIRTVRTARVQRTARQWGDLWHCDGLFRATRNALLRDRDPSDYRYVDWLYGG</sequence>
<keyword evidence="3" id="KW-0274">FAD</keyword>
<comment type="caution">
    <text evidence="7">The sequence shown here is derived from an EMBL/GenBank/DDBJ whole genome shotgun (WGS) entry which is preliminary data.</text>
</comment>
<proteinExistence type="predicted"/>
<evidence type="ECO:0000259" key="6">
    <source>
        <dbReference type="Pfam" id="PF01494"/>
    </source>
</evidence>
<dbReference type="InterPro" id="IPR036188">
    <property type="entry name" value="FAD/NAD-bd_sf"/>
</dbReference>
<dbReference type="Proteomes" id="UP001500804">
    <property type="component" value="Unassembled WGS sequence"/>
</dbReference>
<keyword evidence="8" id="KW-1185">Reference proteome</keyword>
<evidence type="ECO:0000313" key="7">
    <source>
        <dbReference type="EMBL" id="GAA5140496.1"/>
    </source>
</evidence>
<feature type="domain" description="FAD-binding" evidence="6">
    <location>
        <begin position="4"/>
        <end position="355"/>
    </location>
</feature>